<evidence type="ECO:0000313" key="3">
    <source>
        <dbReference type="EMBL" id="KAI3423959.1"/>
    </source>
</evidence>
<proteinExistence type="predicted"/>
<dbReference type="PROSITE" id="PS50181">
    <property type="entry name" value="FBOX"/>
    <property type="match status" value="1"/>
</dbReference>
<keyword evidence="4" id="KW-1185">Reference proteome</keyword>
<dbReference type="PANTHER" id="PTHR47186">
    <property type="entry name" value="LEUCINE-RICH REPEAT-CONTAINING PROTEIN 57"/>
    <property type="match status" value="1"/>
</dbReference>
<comment type="subcellular location">
    <subcellularLocation>
        <location evidence="1">Cytoplasm</location>
        <location evidence="1">Cytoskeleton</location>
        <location evidence="1">Cilium axoneme</location>
    </subcellularLocation>
</comment>
<dbReference type="Pfam" id="PF12937">
    <property type="entry name" value="F-box-like"/>
    <property type="match status" value="1"/>
</dbReference>
<feature type="domain" description="F-box" evidence="2">
    <location>
        <begin position="12"/>
        <end position="60"/>
    </location>
</feature>
<organism evidence="3 4">
    <name type="scientific">Chlorella vulgaris</name>
    <name type="common">Green alga</name>
    <dbReference type="NCBI Taxonomy" id="3077"/>
    <lineage>
        <taxon>Eukaryota</taxon>
        <taxon>Viridiplantae</taxon>
        <taxon>Chlorophyta</taxon>
        <taxon>core chlorophytes</taxon>
        <taxon>Trebouxiophyceae</taxon>
        <taxon>Chlorellales</taxon>
        <taxon>Chlorellaceae</taxon>
        <taxon>Chlorella clade</taxon>
        <taxon>Chlorella</taxon>
    </lineage>
</organism>
<evidence type="ECO:0000313" key="4">
    <source>
        <dbReference type="Proteomes" id="UP001055712"/>
    </source>
</evidence>
<reference evidence="3" key="2">
    <citation type="submission" date="2020-11" db="EMBL/GenBank/DDBJ databases">
        <authorList>
            <person name="Cecchin M."/>
            <person name="Marcolungo L."/>
            <person name="Rossato M."/>
            <person name="Girolomoni L."/>
            <person name="Cosentino E."/>
            <person name="Cuine S."/>
            <person name="Li-Beisson Y."/>
            <person name="Delledonne M."/>
            <person name="Ballottari M."/>
        </authorList>
    </citation>
    <scope>NUCLEOTIDE SEQUENCE</scope>
    <source>
        <strain evidence="3">211/11P</strain>
        <tissue evidence="3">Whole cell</tissue>
    </source>
</reference>
<dbReference type="InterPro" id="IPR032675">
    <property type="entry name" value="LRR_dom_sf"/>
</dbReference>
<dbReference type="Proteomes" id="UP001055712">
    <property type="component" value="Unassembled WGS sequence"/>
</dbReference>
<accession>A0A9D4TF22</accession>
<dbReference type="InterPro" id="IPR036047">
    <property type="entry name" value="F-box-like_dom_sf"/>
</dbReference>
<dbReference type="InterPro" id="IPR001810">
    <property type="entry name" value="F-box_dom"/>
</dbReference>
<gene>
    <name evidence="3" type="ORF">D9Q98_009793</name>
</gene>
<name>A0A9D4TF22_CHLVU</name>
<dbReference type="GO" id="GO:0005930">
    <property type="term" value="C:axoneme"/>
    <property type="evidence" value="ECO:0007669"/>
    <property type="project" value="UniProtKB-SubCell"/>
</dbReference>
<protein>
    <recommendedName>
        <fullName evidence="2">F-box domain-containing protein</fullName>
    </recommendedName>
</protein>
<sequence length="501" mass="53743">MQRQRTAAPAPRCSFSDLPSPVAAHIFSLLSNDDRLPVLDVCTAWHAIIDAGGPALWPTAVIKGPMDIAASIYDQAGIDAARRPALYDCSFHQGVLDKAAGLSLRLRSLFVDADGTQPEVILSILAIVPAVSLVCLSIKGRCPGPLPLVLQRFRQLQRVELTGDASWVSWEGPGGTWLAGMVCSLDLAPVTVDGGSIIGNDLCLSPDRAAHLGAALSQLTRLAITVCWDDDTSVPALVAALPSLQAFSLCVRGICEPPMSASVVKLLVRLPQHVAVDLTMTRETHSDWLQLSRLRALTLHDGHLERVAPIEHAGTWLTQLQLHMSSGDVAPALASLTSLQSLRLESCGDMSCSLPASLTALTALTFLELRQFSLPTVPAPVPDMTSLRTLVMEPSPVQMPAGRYLEGLQELRGCGYMYSRTPDLPPSLALATCLRRLELNVPDNNNMSSNASLLAALPALRAVTLMLALLSCSKHSSDLKQKLQALRPDIYVTSLDSIMLF</sequence>
<evidence type="ECO:0000256" key="1">
    <source>
        <dbReference type="ARBA" id="ARBA00004430"/>
    </source>
</evidence>
<reference evidence="3" key="1">
    <citation type="journal article" date="2019" name="Plant J.">
        <title>Chlorella vulgaris genome assembly and annotation reveals the molecular basis for metabolic acclimation to high light conditions.</title>
        <authorList>
            <person name="Cecchin M."/>
            <person name="Marcolungo L."/>
            <person name="Rossato M."/>
            <person name="Girolomoni L."/>
            <person name="Cosentino E."/>
            <person name="Cuine S."/>
            <person name="Li-Beisson Y."/>
            <person name="Delledonne M."/>
            <person name="Ballottari M."/>
        </authorList>
    </citation>
    <scope>NUCLEOTIDE SEQUENCE</scope>
    <source>
        <strain evidence="3">211/11P</strain>
    </source>
</reference>
<evidence type="ECO:0000259" key="2">
    <source>
        <dbReference type="PROSITE" id="PS50181"/>
    </source>
</evidence>
<dbReference type="SUPFAM" id="SSF52058">
    <property type="entry name" value="L domain-like"/>
    <property type="match status" value="1"/>
</dbReference>
<comment type="caution">
    <text evidence="3">The sequence shown here is derived from an EMBL/GenBank/DDBJ whole genome shotgun (WGS) entry which is preliminary data.</text>
</comment>
<dbReference type="SUPFAM" id="SSF81383">
    <property type="entry name" value="F-box domain"/>
    <property type="match status" value="1"/>
</dbReference>
<dbReference type="AlphaFoldDB" id="A0A9D4TF22"/>
<dbReference type="Gene3D" id="1.20.1280.50">
    <property type="match status" value="1"/>
</dbReference>
<dbReference type="EMBL" id="SIDB01000014">
    <property type="protein sequence ID" value="KAI3423959.1"/>
    <property type="molecule type" value="Genomic_DNA"/>
</dbReference>
<dbReference type="Gene3D" id="3.80.10.10">
    <property type="entry name" value="Ribonuclease Inhibitor"/>
    <property type="match status" value="1"/>
</dbReference>